<dbReference type="EMBL" id="MU866014">
    <property type="protein sequence ID" value="KAK4442504.1"/>
    <property type="molecule type" value="Genomic_DNA"/>
</dbReference>
<reference evidence="1" key="2">
    <citation type="submission" date="2023-05" db="EMBL/GenBank/DDBJ databases">
        <authorList>
            <consortium name="Lawrence Berkeley National Laboratory"/>
            <person name="Steindorff A."/>
            <person name="Hensen N."/>
            <person name="Bonometti L."/>
            <person name="Westerberg I."/>
            <person name="Brannstrom I.O."/>
            <person name="Guillou S."/>
            <person name="Cros-Aarteil S."/>
            <person name="Calhoun S."/>
            <person name="Haridas S."/>
            <person name="Kuo A."/>
            <person name="Mondo S."/>
            <person name="Pangilinan J."/>
            <person name="Riley R."/>
            <person name="Labutti K."/>
            <person name="Andreopoulos B."/>
            <person name="Lipzen A."/>
            <person name="Chen C."/>
            <person name="Yanf M."/>
            <person name="Daum C."/>
            <person name="Ng V."/>
            <person name="Clum A."/>
            <person name="Ohm R."/>
            <person name="Martin F."/>
            <person name="Silar P."/>
            <person name="Natvig D."/>
            <person name="Lalanne C."/>
            <person name="Gautier V."/>
            <person name="Ament-Velasquez S.L."/>
            <person name="Kruys A."/>
            <person name="Hutchinson M.I."/>
            <person name="Powell A.J."/>
            <person name="Barry K."/>
            <person name="Miller A.N."/>
            <person name="Grigoriev I.V."/>
            <person name="Debuchy R."/>
            <person name="Gladieux P."/>
            <person name="Thoren M.H."/>
            <person name="Johannesson H."/>
        </authorList>
    </citation>
    <scope>NUCLEOTIDE SEQUENCE</scope>
    <source>
        <strain evidence="1">PSN243</strain>
    </source>
</reference>
<organism evidence="1 2">
    <name type="scientific">Podospora aff. communis PSN243</name>
    <dbReference type="NCBI Taxonomy" id="3040156"/>
    <lineage>
        <taxon>Eukaryota</taxon>
        <taxon>Fungi</taxon>
        <taxon>Dikarya</taxon>
        <taxon>Ascomycota</taxon>
        <taxon>Pezizomycotina</taxon>
        <taxon>Sordariomycetes</taxon>
        <taxon>Sordariomycetidae</taxon>
        <taxon>Sordariales</taxon>
        <taxon>Podosporaceae</taxon>
        <taxon>Podospora</taxon>
    </lineage>
</organism>
<dbReference type="SUPFAM" id="SSF50939">
    <property type="entry name" value="Sialidases"/>
    <property type="match status" value="1"/>
</dbReference>
<dbReference type="InterPro" id="IPR036278">
    <property type="entry name" value="Sialidase_sf"/>
</dbReference>
<evidence type="ECO:0000313" key="1">
    <source>
        <dbReference type="EMBL" id="KAK4442504.1"/>
    </source>
</evidence>
<protein>
    <recommendedName>
        <fullName evidence="3">Sialidase domain-containing protein</fullName>
    </recommendedName>
</protein>
<accession>A0AAV9FYD8</accession>
<dbReference type="Gene3D" id="2.120.10.10">
    <property type="match status" value="1"/>
</dbReference>
<feature type="non-terminal residue" evidence="1">
    <location>
        <position position="1"/>
    </location>
</feature>
<feature type="non-terminal residue" evidence="1">
    <location>
        <position position="269"/>
    </location>
</feature>
<reference evidence="1" key="1">
    <citation type="journal article" date="2023" name="Mol. Phylogenet. Evol.">
        <title>Genome-scale phylogeny and comparative genomics of the fungal order Sordariales.</title>
        <authorList>
            <person name="Hensen N."/>
            <person name="Bonometti L."/>
            <person name="Westerberg I."/>
            <person name="Brannstrom I.O."/>
            <person name="Guillou S."/>
            <person name="Cros-Aarteil S."/>
            <person name="Calhoun S."/>
            <person name="Haridas S."/>
            <person name="Kuo A."/>
            <person name="Mondo S."/>
            <person name="Pangilinan J."/>
            <person name="Riley R."/>
            <person name="LaButti K."/>
            <person name="Andreopoulos B."/>
            <person name="Lipzen A."/>
            <person name="Chen C."/>
            <person name="Yan M."/>
            <person name="Daum C."/>
            <person name="Ng V."/>
            <person name="Clum A."/>
            <person name="Steindorff A."/>
            <person name="Ohm R.A."/>
            <person name="Martin F."/>
            <person name="Silar P."/>
            <person name="Natvig D.O."/>
            <person name="Lalanne C."/>
            <person name="Gautier V."/>
            <person name="Ament-Velasquez S.L."/>
            <person name="Kruys A."/>
            <person name="Hutchinson M.I."/>
            <person name="Powell A.J."/>
            <person name="Barry K."/>
            <person name="Miller A.N."/>
            <person name="Grigoriev I.V."/>
            <person name="Debuchy R."/>
            <person name="Gladieux P."/>
            <person name="Hiltunen Thoren M."/>
            <person name="Johannesson H."/>
        </authorList>
    </citation>
    <scope>NUCLEOTIDE SEQUENCE</scope>
    <source>
        <strain evidence="1">PSN243</strain>
    </source>
</reference>
<dbReference type="PANTHER" id="PTHR38792">
    <property type="entry name" value="BNR/ASP-BOX REPEAT DOMAIN PROTEIN (AFU_ORTHOLOGUE AFUA_7G06430)-RELATED"/>
    <property type="match status" value="1"/>
</dbReference>
<dbReference type="AlphaFoldDB" id="A0AAV9FYD8"/>
<sequence length="269" mass="29481">INPAGSHVRTTLYKWCSPNGTHTKGVLAGYRADLPGDESRLSVSLLVTSVNNNTVANQTWRHLSDVWTANATRTDIGHASVSQLPSGNILFAFKQHDGVDVEYTRYRIGLSESDDGGYNWKMLGVTSLKEPEEFPTGLWHPFLRIAKNGTVQVFYSGKNQASNQGINLRWFNDLGHTWSAPVVVTGVADKLDDKVHVSPGMPAMKELMYVLTQLSTTTVAHVTSYDDGFTWSGRDFFYVHPGANGTSASTPQIINTGKTIIFSVMADDA</sequence>
<dbReference type="PANTHER" id="PTHR38792:SF3">
    <property type="entry name" value="BNR_ASP-BOX REPEAT DOMAIN PROTEIN (AFU_ORTHOLOGUE AFUA_7G06430)-RELATED"/>
    <property type="match status" value="1"/>
</dbReference>
<comment type="caution">
    <text evidence="1">The sequence shown here is derived from an EMBL/GenBank/DDBJ whole genome shotgun (WGS) entry which is preliminary data.</text>
</comment>
<evidence type="ECO:0000313" key="2">
    <source>
        <dbReference type="Proteomes" id="UP001321760"/>
    </source>
</evidence>
<dbReference type="CDD" id="cd15482">
    <property type="entry name" value="Sialidase_non-viral"/>
    <property type="match status" value="1"/>
</dbReference>
<gene>
    <name evidence="1" type="ORF">QBC34DRAFT_278740</name>
</gene>
<dbReference type="Proteomes" id="UP001321760">
    <property type="component" value="Unassembled WGS sequence"/>
</dbReference>
<keyword evidence="2" id="KW-1185">Reference proteome</keyword>
<name>A0AAV9FYD8_9PEZI</name>
<evidence type="ECO:0008006" key="3">
    <source>
        <dbReference type="Google" id="ProtNLM"/>
    </source>
</evidence>
<proteinExistence type="predicted"/>